<evidence type="ECO:0000256" key="1">
    <source>
        <dbReference type="ARBA" id="ARBA00009646"/>
    </source>
</evidence>
<evidence type="ECO:0000256" key="2">
    <source>
        <dbReference type="ARBA" id="ARBA00022737"/>
    </source>
</evidence>
<sequence>MQRTFGLAATLAALGFAGALGMGAPATAAQTSDVGTQALRSLRVYEHDDFGGRSAHLTANDSNFNNNRWNTNTTATIDDNISSIKNQGDMWAYLYPSPNHGGTPYRAQPTSQDKDLSSNSNNPSNFDNKASSVKFLS</sequence>
<dbReference type="InterPro" id="IPR011024">
    <property type="entry name" value="G_crystallin-like"/>
</dbReference>
<comment type="similarity">
    <text evidence="1">Belongs to the beta/gamma-crystallin family.</text>
</comment>
<name>A0ABY6YGD6_9ACTN</name>
<dbReference type="Pfam" id="PF03995">
    <property type="entry name" value="Inhibitor_I36"/>
    <property type="match status" value="1"/>
</dbReference>
<dbReference type="InterPro" id="IPR001064">
    <property type="entry name" value="Beta/gamma_crystallin"/>
</dbReference>
<keyword evidence="7" id="KW-1185">Reference proteome</keyword>
<evidence type="ECO:0000313" key="6">
    <source>
        <dbReference type="EMBL" id="WAE71307.1"/>
    </source>
</evidence>
<reference evidence="6 7" key="1">
    <citation type="journal article" date="2013" name="Int. J. Syst. Evol. Microbiol.">
        <title>Description of Streptomonospora sediminis sp. nov. and Streptomonospora nanhaiensis sp. nov., and reclassification of Nocardiopsis arabia Hozzein &amp; Goodfellow 2008 as Streptomonospora arabica comb. nov. and emended description of the genus Streptomonospora.</title>
        <authorList>
            <person name="Zhang D.F."/>
            <person name="Pan H.Q."/>
            <person name="He J."/>
            <person name="Zhang X.M."/>
            <person name="Zhang Y.G."/>
            <person name="Klenk H.P."/>
            <person name="Hu J.C."/>
            <person name="Li W.J."/>
        </authorList>
    </citation>
    <scope>NUCLEOTIDE SEQUENCE [LARGE SCALE GENOMIC DNA]</scope>
    <source>
        <strain evidence="6 7">12A09</strain>
    </source>
</reference>
<keyword evidence="4" id="KW-0732">Signal</keyword>
<feature type="domain" description="Beta/gamma crystallin 'Greek key'" evidence="5">
    <location>
        <begin position="40"/>
        <end position="88"/>
    </location>
</feature>
<protein>
    <submittedName>
        <fullName evidence="6">Peptidase inhibitor family I36 protein</fullName>
    </submittedName>
</protein>
<feature type="chain" id="PRO_5045229244" evidence="4">
    <location>
        <begin position="29"/>
        <end position="137"/>
    </location>
</feature>
<organism evidence="6 7">
    <name type="scientific">Streptomonospora nanhaiensis</name>
    <dbReference type="NCBI Taxonomy" id="1323731"/>
    <lineage>
        <taxon>Bacteria</taxon>
        <taxon>Bacillati</taxon>
        <taxon>Actinomycetota</taxon>
        <taxon>Actinomycetes</taxon>
        <taxon>Streptosporangiales</taxon>
        <taxon>Nocardiopsidaceae</taxon>
        <taxon>Streptomonospora</taxon>
    </lineage>
</organism>
<dbReference type="Gene3D" id="2.60.20.10">
    <property type="entry name" value="Crystallins"/>
    <property type="match status" value="1"/>
</dbReference>
<feature type="region of interest" description="Disordered" evidence="3">
    <location>
        <begin position="95"/>
        <end position="137"/>
    </location>
</feature>
<dbReference type="SUPFAM" id="SSF49695">
    <property type="entry name" value="gamma-Crystallin-like"/>
    <property type="match status" value="1"/>
</dbReference>
<accession>A0ABY6YGD6</accession>
<evidence type="ECO:0000256" key="3">
    <source>
        <dbReference type="SAM" id="MobiDB-lite"/>
    </source>
</evidence>
<keyword evidence="2" id="KW-0677">Repeat</keyword>
<evidence type="ECO:0000313" key="7">
    <source>
        <dbReference type="Proteomes" id="UP001156498"/>
    </source>
</evidence>
<evidence type="ECO:0000256" key="4">
    <source>
        <dbReference type="SAM" id="SignalP"/>
    </source>
</evidence>
<feature type="signal peptide" evidence="4">
    <location>
        <begin position="1"/>
        <end position="28"/>
    </location>
</feature>
<dbReference type="PROSITE" id="PS50915">
    <property type="entry name" value="CRYSTALLIN_BETA_GAMMA"/>
    <property type="match status" value="1"/>
</dbReference>
<proteinExistence type="inferred from homology"/>
<dbReference type="RefSeq" id="WP_267945110.1">
    <property type="nucleotide sequence ID" value="NZ_CP113264.1"/>
</dbReference>
<dbReference type="Proteomes" id="UP001156498">
    <property type="component" value="Chromosome"/>
</dbReference>
<gene>
    <name evidence="6" type="ORF">OUQ99_18930</name>
</gene>
<dbReference type="EMBL" id="CP113264">
    <property type="protein sequence ID" value="WAE71307.1"/>
    <property type="molecule type" value="Genomic_DNA"/>
</dbReference>
<evidence type="ECO:0000259" key="5">
    <source>
        <dbReference type="PROSITE" id="PS50915"/>
    </source>
</evidence>